<name>A0A0V1E884_TRIPS</name>
<dbReference type="GO" id="GO:0072686">
    <property type="term" value="C:mitotic spindle"/>
    <property type="evidence" value="ECO:0007669"/>
    <property type="project" value="TreeGrafter"/>
</dbReference>
<dbReference type="Proteomes" id="UP000054632">
    <property type="component" value="Unassembled WGS sequence"/>
</dbReference>
<feature type="repeat" description="WD" evidence="6">
    <location>
        <begin position="341"/>
        <end position="363"/>
    </location>
</feature>
<feature type="domain" description="EML-like second beta-propeller" evidence="8">
    <location>
        <begin position="460"/>
        <end position="724"/>
    </location>
</feature>
<dbReference type="InterPro" id="IPR005108">
    <property type="entry name" value="HELP"/>
</dbReference>
<dbReference type="InterPro" id="IPR050630">
    <property type="entry name" value="WD_repeat_EMAP"/>
</dbReference>
<evidence type="ECO:0000259" key="7">
    <source>
        <dbReference type="Pfam" id="PF23409"/>
    </source>
</evidence>
<evidence type="ECO:0000256" key="1">
    <source>
        <dbReference type="ARBA" id="ARBA00004245"/>
    </source>
</evidence>
<evidence type="ECO:0000259" key="8">
    <source>
        <dbReference type="Pfam" id="PF23414"/>
    </source>
</evidence>
<evidence type="ECO:0000256" key="3">
    <source>
        <dbReference type="ARBA" id="ARBA00022701"/>
    </source>
</evidence>
<sequence length="726" mass="82110">MLTTDAMTTTRMDKATRSVENLSKWSSDLASPLCASTRSLYSSSPKQTPSTIGKQTTYGRYILLLWLGKLTPPLLVLQIPILKIDFFFASTKTTLRLQEGRVYFTYKRTRRFYEIPTNLDDEQFYNQTQAPTETANLEWVYAYQSNQCKNNLHFLPTNELLYAVESVIILSDFEKHTQRYYTDHTERIKCIAVRPEHLLVASSQYRKTNEIRIWEAITLHTHAMLNVDSIHAGAVTLIALSKLDAGQYLVTVEEQPHQRFAVWKWKERRLLAESRHDHSTIVGCEFHPCIGKLFFLHSDVKLTLATIHGDRLREIYLQEDHPMTSCTRRFIGATFADNGDLLTGDLDSAITVWDARNGRQKYKFKTAHSGGVTLMLVNQCGMLFTVGGRDQKLIEWTSNLQKVCKTAQISDQHCKIKSITFGSGEEIFLATEDGRVLRGTTLDGKFEEVIPAGESASPRCLAIHPLLLRFISCNRDGRLTIWDGASKSLISYVDLNKHCQTLAWQNSGQAIAVGCKDGSWLILDSSLANVTTTCCGVLKTSITCLEFSKSDNKLAVGDANGTLYIYQLQSGHTDYTLLGKTKPLKCAIQYIDWSDNEQLLRTQTENAEIFFYNASNGLEEITTQTMLHNAVWKTENCFANFNTLGAMSKLPESNNKTLMTISHKKKLLAIIDESSTLKLFNYPCISENALYTTTSVRMLNAEMLLFTNDDSRIITTGSNIFQWSIE</sequence>
<keyword evidence="5" id="KW-0963">Cytoplasm</keyword>
<accession>A0A0V1E884</accession>
<gene>
    <name evidence="9" type="primary">Eml1</name>
    <name evidence="9" type="ORF">T4A_7556</name>
</gene>
<comment type="subcellular location">
    <subcellularLocation>
        <location evidence="1">Cytoplasm</location>
        <location evidence="1">Cytoskeleton</location>
    </subcellularLocation>
</comment>
<protein>
    <submittedName>
        <fullName evidence="9">Echinoderm microtubule-associated protein-like 1</fullName>
    </submittedName>
</protein>
<evidence type="ECO:0000256" key="5">
    <source>
        <dbReference type="ARBA" id="ARBA00023212"/>
    </source>
</evidence>
<reference evidence="9 10" key="1">
    <citation type="submission" date="2015-01" db="EMBL/GenBank/DDBJ databases">
        <title>Evolution of Trichinella species and genotypes.</title>
        <authorList>
            <person name="Korhonen P.K."/>
            <person name="Edoardo P."/>
            <person name="Giuseppe L.R."/>
            <person name="Gasser R.B."/>
        </authorList>
    </citation>
    <scope>NUCLEOTIDE SEQUENCE [LARGE SCALE GENOMIC DNA]</scope>
    <source>
        <strain evidence="9">ISS13</strain>
    </source>
</reference>
<dbReference type="InterPro" id="IPR055439">
    <property type="entry name" value="Beta-prop_EML_1st"/>
</dbReference>
<dbReference type="SMART" id="SM00320">
    <property type="entry name" value="WD40"/>
    <property type="match status" value="6"/>
</dbReference>
<dbReference type="InterPro" id="IPR055442">
    <property type="entry name" value="Beta-prop_EML-like_2nd"/>
</dbReference>
<dbReference type="InterPro" id="IPR036322">
    <property type="entry name" value="WD40_repeat_dom_sf"/>
</dbReference>
<evidence type="ECO:0000256" key="4">
    <source>
        <dbReference type="ARBA" id="ARBA00022737"/>
    </source>
</evidence>
<evidence type="ECO:0000256" key="6">
    <source>
        <dbReference type="PROSITE-ProRule" id="PRU00221"/>
    </source>
</evidence>
<keyword evidence="3" id="KW-0493">Microtubule</keyword>
<feature type="domain" description="EML-like first beta-propeller" evidence="7">
    <location>
        <begin position="177"/>
        <end position="439"/>
    </location>
</feature>
<evidence type="ECO:0000313" key="10">
    <source>
        <dbReference type="Proteomes" id="UP000054632"/>
    </source>
</evidence>
<dbReference type="AlphaFoldDB" id="A0A0V1E884"/>
<dbReference type="Pfam" id="PF23409">
    <property type="entry name" value="Beta-prop_EML"/>
    <property type="match status" value="1"/>
</dbReference>
<dbReference type="PROSITE" id="PS50082">
    <property type="entry name" value="WD_REPEATS_2"/>
    <property type="match status" value="1"/>
</dbReference>
<comment type="caution">
    <text evidence="9">The sequence shown here is derived from an EMBL/GenBank/DDBJ whole genome shotgun (WGS) entry which is preliminary data.</text>
</comment>
<keyword evidence="4" id="KW-0677">Repeat</keyword>
<dbReference type="PANTHER" id="PTHR13720:SF50">
    <property type="entry name" value="ECHINODERM MICROTUBULE-ASSOCIATED PROTEIN-LIKE 2"/>
    <property type="match status" value="1"/>
</dbReference>
<dbReference type="Pfam" id="PF03451">
    <property type="entry name" value="HELP"/>
    <property type="match status" value="1"/>
</dbReference>
<dbReference type="Gene3D" id="2.130.10.10">
    <property type="entry name" value="YVTN repeat-like/Quinoprotein amine dehydrogenase"/>
    <property type="match status" value="2"/>
</dbReference>
<dbReference type="GO" id="GO:0005874">
    <property type="term" value="C:microtubule"/>
    <property type="evidence" value="ECO:0007669"/>
    <property type="project" value="UniProtKB-KW"/>
</dbReference>
<dbReference type="PANTHER" id="PTHR13720">
    <property type="entry name" value="WD-40 REPEAT PROTEIN"/>
    <property type="match status" value="1"/>
</dbReference>
<evidence type="ECO:0000256" key="2">
    <source>
        <dbReference type="ARBA" id="ARBA00022574"/>
    </source>
</evidence>
<dbReference type="InterPro" id="IPR001680">
    <property type="entry name" value="WD40_rpt"/>
</dbReference>
<organism evidence="9 10">
    <name type="scientific">Trichinella pseudospiralis</name>
    <name type="common">Parasitic roundworm</name>
    <dbReference type="NCBI Taxonomy" id="6337"/>
    <lineage>
        <taxon>Eukaryota</taxon>
        <taxon>Metazoa</taxon>
        <taxon>Ecdysozoa</taxon>
        <taxon>Nematoda</taxon>
        <taxon>Enoplea</taxon>
        <taxon>Dorylaimia</taxon>
        <taxon>Trichinellida</taxon>
        <taxon>Trichinellidae</taxon>
        <taxon>Trichinella</taxon>
    </lineage>
</organism>
<keyword evidence="5" id="KW-0206">Cytoskeleton</keyword>
<dbReference type="GO" id="GO:0000226">
    <property type="term" value="P:microtubule cytoskeleton organization"/>
    <property type="evidence" value="ECO:0007669"/>
    <property type="project" value="TreeGrafter"/>
</dbReference>
<keyword evidence="2 6" id="KW-0853">WD repeat</keyword>
<dbReference type="InterPro" id="IPR015943">
    <property type="entry name" value="WD40/YVTN_repeat-like_dom_sf"/>
</dbReference>
<proteinExistence type="predicted"/>
<dbReference type="Pfam" id="PF23414">
    <property type="entry name" value="Beta-prop_EML_2"/>
    <property type="match status" value="1"/>
</dbReference>
<dbReference type="GO" id="GO:0008017">
    <property type="term" value="F:microtubule binding"/>
    <property type="evidence" value="ECO:0007669"/>
    <property type="project" value="TreeGrafter"/>
</dbReference>
<dbReference type="EMBL" id="JYDR01000080">
    <property type="protein sequence ID" value="KRY70063.1"/>
    <property type="molecule type" value="Genomic_DNA"/>
</dbReference>
<evidence type="ECO:0000313" key="9">
    <source>
        <dbReference type="EMBL" id="KRY70063.1"/>
    </source>
</evidence>
<dbReference type="SUPFAM" id="SSF50978">
    <property type="entry name" value="WD40 repeat-like"/>
    <property type="match status" value="1"/>
</dbReference>